<evidence type="ECO:0000256" key="6">
    <source>
        <dbReference type="ARBA" id="ARBA00022723"/>
    </source>
</evidence>
<dbReference type="Pfam" id="PF00724">
    <property type="entry name" value="Oxidored_FMN"/>
    <property type="match status" value="1"/>
</dbReference>
<dbReference type="InterPro" id="IPR001155">
    <property type="entry name" value="OxRdtase_FMN_N"/>
</dbReference>
<dbReference type="InterPro" id="IPR023753">
    <property type="entry name" value="FAD/NAD-binding_dom"/>
</dbReference>
<comment type="similarity">
    <text evidence="3">In the N-terminal section; belongs to the NADH:flavin oxidoreductase/NADH oxidase family.</text>
</comment>
<keyword evidence="7 12" id="KW-0560">Oxidoreductase</keyword>
<comment type="cofactor">
    <cofactor evidence="1">
        <name>FMN</name>
        <dbReference type="ChEBI" id="CHEBI:58210"/>
    </cofactor>
</comment>
<keyword evidence="6" id="KW-0479">Metal-binding</keyword>
<dbReference type="GO" id="GO:0033543">
    <property type="term" value="P:fatty acid beta-oxidation, unsaturated, even number, reductase/isomerase pathway"/>
    <property type="evidence" value="ECO:0007669"/>
    <property type="project" value="TreeGrafter"/>
</dbReference>
<dbReference type="EMBL" id="CP045350">
    <property type="protein sequence ID" value="QFT26754.1"/>
    <property type="molecule type" value="Genomic_DNA"/>
</dbReference>
<dbReference type="GO" id="GO:0051536">
    <property type="term" value="F:iron-sulfur cluster binding"/>
    <property type="evidence" value="ECO:0007669"/>
    <property type="project" value="UniProtKB-KW"/>
</dbReference>
<dbReference type="Gene3D" id="3.50.50.60">
    <property type="entry name" value="FAD/NAD(P)-binding domain"/>
    <property type="match status" value="1"/>
</dbReference>
<protein>
    <submittedName>
        <fullName evidence="12">2,4-dienoyl-CoA reductase [NADPH]</fullName>
        <ecNumber evidence="12">1.3.1.34</ecNumber>
    </submittedName>
</protein>
<gene>
    <name evidence="12" type="primary">fadH</name>
    <name evidence="12" type="ORF">FIV01_09970</name>
</gene>
<dbReference type="GO" id="GO:0010181">
    <property type="term" value="F:FMN binding"/>
    <property type="evidence" value="ECO:0007669"/>
    <property type="project" value="InterPro"/>
</dbReference>
<feature type="domain" description="FAD/NAD(P)-binding" evidence="11">
    <location>
        <begin position="354"/>
        <end position="605"/>
    </location>
</feature>
<keyword evidence="8" id="KW-0408">Iron</keyword>
<evidence type="ECO:0000256" key="4">
    <source>
        <dbReference type="ARBA" id="ARBA00022630"/>
    </source>
</evidence>
<dbReference type="InterPro" id="IPR051793">
    <property type="entry name" value="NADH:flavin_oxidoreductase"/>
</dbReference>
<feature type="domain" description="NADH:flavin oxidoreductase/NADH oxidase N-terminal" evidence="10">
    <location>
        <begin position="2"/>
        <end position="305"/>
    </location>
</feature>
<evidence type="ECO:0000259" key="10">
    <source>
        <dbReference type="Pfam" id="PF00724"/>
    </source>
</evidence>
<dbReference type="KEGG" id="vaq:FIV01_09970"/>
<comment type="cofactor">
    <cofactor evidence="2">
        <name>[4Fe-4S] cluster</name>
        <dbReference type="ChEBI" id="CHEBI:49883"/>
    </cofactor>
</comment>
<dbReference type="PANTHER" id="PTHR42917">
    <property type="entry name" value="2,4-DIENOYL-COA REDUCTASE"/>
    <property type="match status" value="1"/>
</dbReference>
<dbReference type="CDD" id="cd02930">
    <property type="entry name" value="DCR_FMN"/>
    <property type="match status" value="1"/>
</dbReference>
<dbReference type="PRINTS" id="PR00419">
    <property type="entry name" value="ADXRDTASE"/>
</dbReference>
<evidence type="ECO:0000313" key="12">
    <source>
        <dbReference type="EMBL" id="QFT26754.1"/>
    </source>
</evidence>
<evidence type="ECO:0000256" key="7">
    <source>
        <dbReference type="ARBA" id="ARBA00023002"/>
    </source>
</evidence>
<name>A0A5P9CKI7_9VIBR</name>
<dbReference type="InterPro" id="IPR013785">
    <property type="entry name" value="Aldolase_TIM"/>
</dbReference>
<evidence type="ECO:0000256" key="9">
    <source>
        <dbReference type="ARBA" id="ARBA00023014"/>
    </source>
</evidence>
<keyword evidence="4" id="KW-0285">Flavoprotein</keyword>
<evidence type="ECO:0000256" key="1">
    <source>
        <dbReference type="ARBA" id="ARBA00001917"/>
    </source>
</evidence>
<accession>A0A5P9CKI7</accession>
<evidence type="ECO:0000313" key="13">
    <source>
        <dbReference type="Proteomes" id="UP000326936"/>
    </source>
</evidence>
<dbReference type="SUPFAM" id="SSF51905">
    <property type="entry name" value="FAD/NAD(P)-binding domain"/>
    <property type="match status" value="1"/>
</dbReference>
<dbReference type="Gene3D" id="3.40.50.720">
    <property type="entry name" value="NAD(P)-binding Rossmann-like Domain"/>
    <property type="match status" value="1"/>
</dbReference>
<sequence>MGSMHTGLEEHKEGLGKLAAFYAERAKGGVGLIVTGGFSPNLRGRLHPFSAEFSKPKHAKAHKIVTESVHKHDGKIALQLLHAGRYAMHPFSQSSSAIKAPIARFAPSEMSDRQIKKTIAAFTNSAVLAQSAGYDGVEIMGSEGYLINQFICKRTNTRYDDWGGKYENRIRFPLEIVRAMRQAVGKEFIIIFRLSMLDLVEEGSTFDEVVILAKELERAGVTIINSGIGWHEARIPTIATQVPRGAFTWVTEKVRPHVSVPIVTCNRINTPQEAERILSSGHADMVSMARPFLADPYFVVKAENEQAHLINTCIGCNQACLDHVFKGKRASCLVNPLACREDELRVTPTSSPKNIAVVGAGPAGLSCATTLAKRGHHVDLFERNDRIGGQFRLAMQIPGKEEFRETIRYFANQIDETGVKLHLETKANFDLLSEYDEVVMASGVEPRKVKIEGVENPEKVIDYQTLIKEKAYVGEKVAIVGAGGIGVDVATMLTEPSGHNLDDWLHDWGIDKDISHPGGLFPYPDSHTEKDVWVLQRRAGKVGKGPGKTTGWIHKRTLEKRGVNLLGGVSYDKIDQQGLHITCNNKTQLLEVDKVIICAGQESVRPFEDKWQQMGDKLHIIGGADHAGELDAVRAIRQGVELAIKL</sequence>
<dbReference type="InterPro" id="IPR036188">
    <property type="entry name" value="FAD/NAD-bd_sf"/>
</dbReference>
<dbReference type="Gene3D" id="3.20.20.70">
    <property type="entry name" value="Aldolase class I"/>
    <property type="match status" value="1"/>
</dbReference>
<evidence type="ECO:0000256" key="5">
    <source>
        <dbReference type="ARBA" id="ARBA00022643"/>
    </source>
</evidence>
<keyword evidence="13" id="KW-1185">Reference proteome</keyword>
<reference evidence="12 13" key="1">
    <citation type="submission" date="2019-10" db="EMBL/GenBank/DDBJ databases">
        <title>Complete genome sequence of Vibrio sp. strain THAF100, isolated from non-filtered water from the water column of tank 6 of a marine aquarium containing stony-coral fragments. Water maintained at 26 degree C.</title>
        <authorList>
            <person name="Ruckert C."/>
            <person name="Franco A."/>
            <person name="Kalinowski J."/>
            <person name="Glaeser S."/>
        </authorList>
    </citation>
    <scope>NUCLEOTIDE SEQUENCE [LARGE SCALE GENOMIC DNA]</scope>
    <source>
        <strain evidence="12 13">THAF100</strain>
    </source>
</reference>
<dbReference type="SUPFAM" id="SSF51395">
    <property type="entry name" value="FMN-linked oxidoreductases"/>
    <property type="match status" value="1"/>
</dbReference>
<dbReference type="Proteomes" id="UP000326936">
    <property type="component" value="Chromosome"/>
</dbReference>
<dbReference type="PANTHER" id="PTHR42917:SF2">
    <property type="entry name" value="2,4-DIENOYL-COA REDUCTASE [(2E)-ENOYL-COA-PRODUCING]"/>
    <property type="match status" value="1"/>
</dbReference>
<keyword evidence="5" id="KW-0288">FMN</keyword>
<dbReference type="GO" id="GO:0046872">
    <property type="term" value="F:metal ion binding"/>
    <property type="evidence" value="ECO:0007669"/>
    <property type="project" value="UniProtKB-KW"/>
</dbReference>
<dbReference type="AlphaFoldDB" id="A0A5P9CKI7"/>
<dbReference type="Pfam" id="PF07992">
    <property type="entry name" value="Pyr_redox_2"/>
    <property type="match status" value="1"/>
</dbReference>
<keyword evidence="9" id="KW-0411">Iron-sulfur</keyword>
<evidence type="ECO:0000259" key="11">
    <source>
        <dbReference type="Pfam" id="PF07992"/>
    </source>
</evidence>
<dbReference type="EC" id="1.3.1.34" evidence="12"/>
<evidence type="ECO:0000256" key="2">
    <source>
        <dbReference type="ARBA" id="ARBA00001966"/>
    </source>
</evidence>
<dbReference type="GO" id="GO:0008670">
    <property type="term" value="F:2,4-dienoyl-CoA reductase (NADPH) activity"/>
    <property type="evidence" value="ECO:0007669"/>
    <property type="project" value="UniProtKB-EC"/>
</dbReference>
<dbReference type="SUPFAM" id="SSF51971">
    <property type="entry name" value="Nucleotide-binding domain"/>
    <property type="match status" value="1"/>
</dbReference>
<evidence type="ECO:0000256" key="8">
    <source>
        <dbReference type="ARBA" id="ARBA00023004"/>
    </source>
</evidence>
<organism evidence="12 13">
    <name type="scientific">Vibrio aquimaris</name>
    <dbReference type="NCBI Taxonomy" id="2587862"/>
    <lineage>
        <taxon>Bacteria</taxon>
        <taxon>Pseudomonadati</taxon>
        <taxon>Pseudomonadota</taxon>
        <taxon>Gammaproteobacteria</taxon>
        <taxon>Vibrionales</taxon>
        <taxon>Vibrionaceae</taxon>
        <taxon>Vibrio</taxon>
    </lineage>
</organism>
<proteinExistence type="inferred from homology"/>
<evidence type="ECO:0000256" key="3">
    <source>
        <dbReference type="ARBA" id="ARBA00011048"/>
    </source>
</evidence>